<evidence type="ECO:0000256" key="1">
    <source>
        <dbReference type="ARBA" id="ARBA00004389"/>
    </source>
</evidence>
<accession>A0A8C4WXV0</accession>
<evidence type="ECO:0000259" key="8">
    <source>
        <dbReference type="Pfam" id="PF00085"/>
    </source>
</evidence>
<dbReference type="Ensembl" id="ENSEBUT00000019350.1">
    <property type="protein sequence ID" value="ENSEBUP00000018773.1"/>
    <property type="gene ID" value="ENSEBUG00000011708.1"/>
</dbReference>
<dbReference type="InterPro" id="IPR052250">
    <property type="entry name" value="PDI_TMX3"/>
</dbReference>
<dbReference type="GO" id="GO:0005789">
    <property type="term" value="C:endoplasmic reticulum membrane"/>
    <property type="evidence" value="ECO:0007669"/>
    <property type="project" value="UniProtKB-SubCell"/>
</dbReference>
<evidence type="ECO:0000256" key="3">
    <source>
        <dbReference type="ARBA" id="ARBA00022989"/>
    </source>
</evidence>
<dbReference type="Pfam" id="PF00085">
    <property type="entry name" value="Thioredoxin"/>
    <property type="match status" value="1"/>
</dbReference>
<dbReference type="InterPro" id="IPR036249">
    <property type="entry name" value="Thioredoxin-like_sf"/>
</dbReference>
<dbReference type="SUPFAM" id="SSF52833">
    <property type="entry name" value="Thioredoxin-like"/>
    <property type="match status" value="1"/>
</dbReference>
<dbReference type="AlphaFoldDB" id="A0A8C4WXV0"/>
<dbReference type="OMA" id="KDFYSRE"/>
<feature type="region of interest" description="Disordered" evidence="6">
    <location>
        <begin position="276"/>
        <end position="325"/>
    </location>
</feature>
<evidence type="ECO:0000256" key="7">
    <source>
        <dbReference type="SAM" id="Phobius"/>
    </source>
</evidence>
<reference evidence="9" key="2">
    <citation type="submission" date="2025-09" db="UniProtKB">
        <authorList>
            <consortium name="Ensembl"/>
        </authorList>
    </citation>
    <scope>IDENTIFICATION</scope>
</reference>
<keyword evidence="2 7" id="KW-0812">Transmembrane</keyword>
<evidence type="ECO:0000256" key="2">
    <source>
        <dbReference type="ARBA" id="ARBA00022692"/>
    </source>
</evidence>
<sequence>TKRIAESQRPLGLPRCSCIIIFYAPWCGHCKNLEPVWNEVATEMQASMSPIRVGKLDATVNTGKHLLLIRTLAPSVSVAQGFMYPPDVGVAHVSSPPDAKKSKKQSACKSNFKNCRICSFLEQVEGDVSCDLKDHDVFLHSCWSLANKFYIYIIKKFISFLPPPPPLHSPLSIFIRNYQFGFMNGPDYMNNILMSELPVPCLLVYNFSNRQYFKAPKLPSSAYDVSTFLTAVLNGEETSIMSVSPLLACIMFGLPMGIIGIMCYWMCTADDVQGQQGDSWDTSDDEAESPEALSCDSEQMIRDATGRSDGGPSDLEDESSQTPGREENGLKIYWCFIGFWFVI</sequence>
<reference evidence="9" key="1">
    <citation type="submission" date="2025-08" db="UniProtKB">
        <authorList>
            <consortium name="Ensembl"/>
        </authorList>
    </citation>
    <scope>IDENTIFICATION</scope>
</reference>
<dbReference type="Proteomes" id="UP000694388">
    <property type="component" value="Unplaced"/>
</dbReference>
<dbReference type="GO" id="GO:0009986">
    <property type="term" value="C:cell surface"/>
    <property type="evidence" value="ECO:0007669"/>
    <property type="project" value="TreeGrafter"/>
</dbReference>
<evidence type="ECO:0000313" key="9">
    <source>
        <dbReference type="Ensembl" id="ENSEBUP00000018773.1"/>
    </source>
</evidence>
<dbReference type="PANTHER" id="PTHR46426">
    <property type="entry name" value="PROTEIN DISULFIDE-ISOMERASE TMX3"/>
    <property type="match status" value="1"/>
</dbReference>
<dbReference type="GeneTree" id="ENSGT00940000176140"/>
<name>A0A8C4WXV0_EPTBU</name>
<dbReference type="InterPro" id="IPR017937">
    <property type="entry name" value="Thioredoxin_CS"/>
</dbReference>
<proteinExistence type="predicted"/>
<comment type="subcellular location">
    <subcellularLocation>
        <location evidence="1">Endoplasmic reticulum membrane</location>
        <topology evidence="1">Single-pass membrane protein</topology>
    </subcellularLocation>
</comment>
<evidence type="ECO:0000256" key="5">
    <source>
        <dbReference type="ARBA" id="ARBA00045246"/>
    </source>
</evidence>
<comment type="function">
    <text evidence="5">Probable disulfide isomerase, which participates in the folding of proteins containing disulfide bonds. May act as a dithiol oxidase. Acts as a regulator of endoplasmic reticulum-mitochondria contact sites via its ability to regulate redox signals.</text>
</comment>
<dbReference type="PROSITE" id="PS00194">
    <property type="entry name" value="THIOREDOXIN_1"/>
    <property type="match status" value="1"/>
</dbReference>
<evidence type="ECO:0000313" key="10">
    <source>
        <dbReference type="Proteomes" id="UP000694388"/>
    </source>
</evidence>
<dbReference type="Gene3D" id="3.40.30.10">
    <property type="entry name" value="Glutaredoxin"/>
    <property type="match status" value="1"/>
</dbReference>
<organism evidence="9 10">
    <name type="scientific">Eptatretus burgeri</name>
    <name type="common">Inshore hagfish</name>
    <dbReference type="NCBI Taxonomy" id="7764"/>
    <lineage>
        <taxon>Eukaryota</taxon>
        <taxon>Metazoa</taxon>
        <taxon>Chordata</taxon>
        <taxon>Craniata</taxon>
        <taxon>Vertebrata</taxon>
        <taxon>Cyclostomata</taxon>
        <taxon>Myxini</taxon>
        <taxon>Myxiniformes</taxon>
        <taxon>Myxinidae</taxon>
        <taxon>Eptatretinae</taxon>
        <taxon>Eptatretus</taxon>
    </lineage>
</organism>
<keyword evidence="4 7" id="KW-0472">Membrane</keyword>
<feature type="transmembrane region" description="Helical" evidence="7">
    <location>
        <begin position="245"/>
        <end position="267"/>
    </location>
</feature>
<dbReference type="InterPro" id="IPR013766">
    <property type="entry name" value="Thioredoxin_domain"/>
</dbReference>
<dbReference type="PANTHER" id="PTHR46426:SF1">
    <property type="entry name" value="PROTEIN DISULFIDE-ISOMERASE TMX3"/>
    <property type="match status" value="1"/>
</dbReference>
<keyword evidence="3 7" id="KW-1133">Transmembrane helix</keyword>
<protein>
    <recommendedName>
        <fullName evidence="8">Thioredoxin domain-containing protein</fullName>
    </recommendedName>
</protein>
<feature type="domain" description="Thioredoxin" evidence="8">
    <location>
        <begin position="18"/>
        <end position="61"/>
    </location>
</feature>
<keyword evidence="10" id="KW-1185">Reference proteome</keyword>
<evidence type="ECO:0000256" key="4">
    <source>
        <dbReference type="ARBA" id="ARBA00023136"/>
    </source>
</evidence>
<evidence type="ECO:0000256" key="6">
    <source>
        <dbReference type="SAM" id="MobiDB-lite"/>
    </source>
</evidence>